<dbReference type="InterPro" id="IPR036894">
    <property type="entry name" value="YbaB-like_sf"/>
</dbReference>
<evidence type="ECO:0000313" key="6">
    <source>
        <dbReference type="EMBL" id="VYT86543.1"/>
    </source>
</evidence>
<dbReference type="RefSeq" id="WP_007285682.1">
    <property type="nucleotide sequence ID" value="NZ_BAABXU010000001.1"/>
</dbReference>
<keyword evidence="2 3" id="KW-0238">DNA-binding</keyword>
<keyword evidence="4" id="KW-0175">Coiled coil</keyword>
<dbReference type="PANTHER" id="PTHR33449">
    <property type="entry name" value="NUCLEOID-ASSOCIATED PROTEIN YBAB"/>
    <property type="match status" value="1"/>
</dbReference>
<feature type="coiled-coil region" evidence="4">
    <location>
        <begin position="15"/>
        <end position="42"/>
    </location>
</feature>
<dbReference type="Proteomes" id="UP001196301">
    <property type="component" value="Unassembled WGS sequence"/>
</dbReference>
<dbReference type="PANTHER" id="PTHR33449:SF1">
    <property type="entry name" value="NUCLEOID-ASSOCIATED PROTEIN YBAB"/>
    <property type="match status" value="1"/>
</dbReference>
<organism evidence="6">
    <name type="scientific">Intestinibacter bartlettii</name>
    <dbReference type="NCBI Taxonomy" id="261299"/>
    <lineage>
        <taxon>Bacteria</taxon>
        <taxon>Bacillati</taxon>
        <taxon>Bacillota</taxon>
        <taxon>Clostridia</taxon>
        <taxon>Peptostreptococcales</taxon>
        <taxon>Peptostreptococcaceae</taxon>
        <taxon>Intestinibacter</taxon>
    </lineage>
</organism>
<dbReference type="AlphaFoldDB" id="A0A6N3A710"/>
<comment type="function">
    <text evidence="3">Binds to DNA and alters its conformation. May be involved in regulation of gene expression, nucleoid organization and DNA protection.</text>
</comment>
<dbReference type="FunFam" id="3.30.1310.10:FF:000002">
    <property type="entry name" value="Nucleoid-associated protein IKC_06587"/>
    <property type="match status" value="1"/>
</dbReference>
<dbReference type="SUPFAM" id="SSF82607">
    <property type="entry name" value="YbaB-like"/>
    <property type="match status" value="1"/>
</dbReference>
<comment type="subunit">
    <text evidence="3">Homodimer.</text>
</comment>
<dbReference type="PIRSF" id="PIRSF004555">
    <property type="entry name" value="UCP004555"/>
    <property type="match status" value="1"/>
</dbReference>
<comment type="subcellular location">
    <subcellularLocation>
        <location evidence="3">Cytoplasm</location>
        <location evidence="3">Nucleoid</location>
    </subcellularLocation>
</comment>
<protein>
    <recommendedName>
        <fullName evidence="3">Nucleoid-associated protein IBLFYP30_01176</fullName>
    </recommendedName>
</protein>
<gene>
    <name evidence="6" type="ORF">IBLFYP30_01176</name>
    <name evidence="5" type="ORF">KQI20_13340</name>
</gene>
<sequence>MAKKGFGGGMMPGNMNQILKQAQKMQDNMQKMQQELEAKEFEVSVGGGAVTVKVNGKKEVLDVTMKPEVVDPDDIEMLQDLVISAVNEALRKVDDAQSSQMSKMTGGMNIPGLF</sequence>
<dbReference type="EMBL" id="CACRUE010000017">
    <property type="protein sequence ID" value="VYT86543.1"/>
    <property type="molecule type" value="Genomic_DNA"/>
</dbReference>
<accession>A0A6N3A710</accession>
<dbReference type="EMBL" id="JAHLOQ010000057">
    <property type="protein sequence ID" value="MBU5337423.1"/>
    <property type="molecule type" value="Genomic_DNA"/>
</dbReference>
<evidence type="ECO:0000256" key="3">
    <source>
        <dbReference type="HAMAP-Rule" id="MF_00274"/>
    </source>
</evidence>
<comment type="similarity">
    <text evidence="3">Belongs to the YbaB/EbfC family.</text>
</comment>
<dbReference type="GO" id="GO:0043590">
    <property type="term" value="C:bacterial nucleoid"/>
    <property type="evidence" value="ECO:0007669"/>
    <property type="project" value="UniProtKB-UniRule"/>
</dbReference>
<evidence type="ECO:0000256" key="4">
    <source>
        <dbReference type="SAM" id="Coils"/>
    </source>
</evidence>
<dbReference type="GO" id="GO:0003677">
    <property type="term" value="F:DNA binding"/>
    <property type="evidence" value="ECO:0007669"/>
    <property type="project" value="UniProtKB-UniRule"/>
</dbReference>
<name>A0A6N3A710_9FIRM</name>
<dbReference type="HAMAP" id="MF_00274">
    <property type="entry name" value="DNA_YbaB_EbfC"/>
    <property type="match status" value="1"/>
</dbReference>
<dbReference type="Gene3D" id="3.30.1310.10">
    <property type="entry name" value="Nucleoid-associated protein YbaB-like domain"/>
    <property type="match status" value="1"/>
</dbReference>
<dbReference type="Pfam" id="PF02575">
    <property type="entry name" value="YbaB_DNA_bd"/>
    <property type="match status" value="1"/>
</dbReference>
<evidence type="ECO:0000313" key="5">
    <source>
        <dbReference type="EMBL" id="MBU5337423.1"/>
    </source>
</evidence>
<reference evidence="5 7" key="2">
    <citation type="submission" date="2021-06" db="EMBL/GenBank/DDBJ databases">
        <authorList>
            <person name="Sun Q."/>
            <person name="Li D."/>
        </authorList>
    </citation>
    <scope>NUCLEOTIDE SEQUENCE [LARGE SCALE GENOMIC DNA]</scope>
    <source>
        <strain evidence="5 7">N19</strain>
    </source>
</reference>
<evidence type="ECO:0000256" key="1">
    <source>
        <dbReference type="ARBA" id="ARBA00022490"/>
    </source>
</evidence>
<proteinExistence type="inferred from homology"/>
<dbReference type="NCBIfam" id="TIGR00103">
    <property type="entry name" value="DNA_YbaB_EbfC"/>
    <property type="match status" value="1"/>
</dbReference>
<evidence type="ECO:0000313" key="7">
    <source>
        <dbReference type="Proteomes" id="UP001196301"/>
    </source>
</evidence>
<dbReference type="InterPro" id="IPR004401">
    <property type="entry name" value="YbaB/EbfC"/>
</dbReference>
<reference evidence="6" key="1">
    <citation type="submission" date="2019-11" db="EMBL/GenBank/DDBJ databases">
        <authorList>
            <person name="Feng L."/>
        </authorList>
    </citation>
    <scope>NUCLEOTIDE SEQUENCE</scope>
    <source>
        <strain evidence="6">IbartlettiiLFYP30</strain>
    </source>
</reference>
<dbReference type="GeneID" id="89563685"/>
<dbReference type="GO" id="GO:0005829">
    <property type="term" value="C:cytosol"/>
    <property type="evidence" value="ECO:0007669"/>
    <property type="project" value="TreeGrafter"/>
</dbReference>
<keyword evidence="7" id="KW-1185">Reference proteome</keyword>
<keyword evidence="1 3" id="KW-0963">Cytoplasm</keyword>
<evidence type="ECO:0000256" key="2">
    <source>
        <dbReference type="ARBA" id="ARBA00023125"/>
    </source>
</evidence>